<evidence type="ECO:0000256" key="4">
    <source>
        <dbReference type="ARBA" id="ARBA00005093"/>
    </source>
</evidence>
<dbReference type="PANTHER" id="PTHR13174">
    <property type="entry name" value="D-GLUCURONYL C5-EPIMERASE"/>
    <property type="match status" value="1"/>
</dbReference>
<evidence type="ECO:0000256" key="3">
    <source>
        <dbReference type="ARBA" id="ARBA00004841"/>
    </source>
</evidence>
<dbReference type="InterPro" id="IPR059154">
    <property type="entry name" value="Glce_b_sandwich"/>
</dbReference>
<dbReference type="InterPro" id="IPR039721">
    <property type="entry name" value="C5-epimerase"/>
</dbReference>
<dbReference type="Pfam" id="PF06662">
    <property type="entry name" value="C5-epim_C"/>
    <property type="match status" value="1"/>
</dbReference>
<evidence type="ECO:0000313" key="15">
    <source>
        <dbReference type="EMBL" id="VDP50136.1"/>
    </source>
</evidence>
<dbReference type="Proteomes" id="UP000050761">
    <property type="component" value="Unassembled WGS sequence"/>
</dbReference>
<feature type="domain" description="D-glucuronyl C5-epimerase beta-sandwich" evidence="14">
    <location>
        <begin position="15"/>
        <end position="145"/>
    </location>
</feature>
<keyword evidence="16" id="KW-1185">Reference proteome</keyword>
<evidence type="ECO:0000256" key="6">
    <source>
        <dbReference type="ARBA" id="ARBA00012087"/>
    </source>
</evidence>
<dbReference type="AlphaFoldDB" id="A0A183GRE7"/>
<dbReference type="GO" id="GO:0005794">
    <property type="term" value="C:Golgi apparatus"/>
    <property type="evidence" value="ECO:0007669"/>
    <property type="project" value="TreeGrafter"/>
</dbReference>
<evidence type="ECO:0000256" key="10">
    <source>
        <dbReference type="ARBA" id="ARBA00023136"/>
    </source>
</evidence>
<dbReference type="InterPro" id="IPR010598">
    <property type="entry name" value="C5-epim_C"/>
</dbReference>
<dbReference type="OrthoDB" id="5914444at2759"/>
<accession>A0A3P8I3F3</accession>
<evidence type="ECO:0000313" key="16">
    <source>
        <dbReference type="Proteomes" id="UP000050761"/>
    </source>
</evidence>
<evidence type="ECO:0000256" key="9">
    <source>
        <dbReference type="ARBA" id="ARBA00022989"/>
    </source>
</evidence>
<feature type="domain" description="D-glucuronyl C5-epimerase C-terminal" evidence="13">
    <location>
        <begin position="175"/>
        <end position="372"/>
    </location>
</feature>
<evidence type="ECO:0000256" key="8">
    <source>
        <dbReference type="ARBA" id="ARBA00022968"/>
    </source>
</evidence>
<dbReference type="EMBL" id="UZAH01037631">
    <property type="protein sequence ID" value="VDP50136.1"/>
    <property type="molecule type" value="Genomic_DNA"/>
</dbReference>
<reference evidence="15 16" key="1">
    <citation type="submission" date="2018-11" db="EMBL/GenBank/DDBJ databases">
        <authorList>
            <consortium name="Pathogen Informatics"/>
        </authorList>
    </citation>
    <scope>NUCLEOTIDE SEQUENCE [LARGE SCALE GENOMIC DNA]</scope>
</reference>
<evidence type="ECO:0000256" key="1">
    <source>
        <dbReference type="ARBA" id="ARBA00000434"/>
    </source>
</evidence>
<dbReference type="PANTHER" id="PTHR13174:SF3">
    <property type="entry name" value="D-GLUCURONYL C5-EPIMERASE"/>
    <property type="match status" value="1"/>
</dbReference>
<proteinExistence type="inferred from homology"/>
<keyword evidence="10" id="KW-0472">Membrane</keyword>
<evidence type="ECO:0000259" key="13">
    <source>
        <dbReference type="Pfam" id="PF06662"/>
    </source>
</evidence>
<evidence type="ECO:0000256" key="5">
    <source>
        <dbReference type="ARBA" id="ARBA00005584"/>
    </source>
</evidence>
<keyword evidence="7" id="KW-0812">Transmembrane</keyword>
<dbReference type="GO" id="GO:0015012">
    <property type="term" value="P:heparan sulfate proteoglycan biosynthetic process"/>
    <property type="evidence" value="ECO:0007669"/>
    <property type="project" value="InterPro"/>
</dbReference>
<evidence type="ECO:0000256" key="12">
    <source>
        <dbReference type="ARBA" id="ARBA00037847"/>
    </source>
</evidence>
<comment type="pathway">
    <text evidence="4">Glycan metabolism; heparan sulfate biosynthesis.</text>
</comment>
<sequence>MVFDLLEPEDEKKLKTGELANAGCYVFLNPSTQHHVISFDWFPVQNASFTILVKILDSDMLVLLNYVTQQDSRCVWNDSVSFAGAEQVSFSFSLGALQSRWQSVTRDALVDASRALSSMNTSRKKDGNVILHSGDIKLVSLGFRGAVVVRQRVEQARSAHRKFFLTAADWLSSNQDEKGGWGVPVERAIADRRLVLDAGWHSAMAQGHALSVLTRAYAVTNNISYLLISSKALDLFEMDASDGGVRNMLFGHVWFEEYPTTPGSFVLNGFMYSLIGLHDFANVKLADDDPEEARLGAERASVLFATGMDSLRTFLPLYDTGSGSIYDLRHVGLRSAPNIARWDYHAVHVYLLKWLVQITGDKMLNETAERWIAYSWGRKAKHN</sequence>
<evidence type="ECO:0000256" key="11">
    <source>
        <dbReference type="ARBA" id="ARBA00023235"/>
    </source>
</evidence>
<accession>A0A183GRE7</accession>
<comment type="subcellular location">
    <subcellularLocation>
        <location evidence="12">Endomembrane system</location>
        <topology evidence="12">Single-pass membrane protein</topology>
    </subcellularLocation>
    <subcellularLocation>
        <location evidence="2">Membrane</location>
        <topology evidence="2">Single-pass type II membrane protein</topology>
    </subcellularLocation>
</comment>
<gene>
    <name evidence="15" type="ORF">HPBE_LOCUS25266</name>
</gene>
<keyword evidence="11" id="KW-0413">Isomerase</keyword>
<dbReference type="GO" id="GO:0047464">
    <property type="term" value="F:heparosan-N-sulfate-glucuronate 5-epimerase activity"/>
    <property type="evidence" value="ECO:0007669"/>
    <property type="project" value="UniProtKB-EC"/>
</dbReference>
<dbReference type="GO" id="GO:0030210">
    <property type="term" value="P:heparin proteoglycan biosynthetic process"/>
    <property type="evidence" value="ECO:0007669"/>
    <property type="project" value="UniProtKB-UniPathway"/>
</dbReference>
<dbReference type="UniPathway" id="UPA00862"/>
<keyword evidence="8" id="KW-0735">Signal-anchor</keyword>
<comment type="catalytic activity">
    <reaction evidence="1">
        <text>[heparosan-N-sulfate](n) = [heparan-N-sulfate](n)</text>
        <dbReference type="Rhea" id="RHEA:20197"/>
        <dbReference type="Rhea" id="RHEA-COMP:9556"/>
        <dbReference type="Rhea" id="RHEA-COMP:9557"/>
        <dbReference type="ChEBI" id="CHEBI:58041"/>
        <dbReference type="ChEBI" id="CHEBI:58287"/>
        <dbReference type="EC" id="5.1.3.17"/>
    </reaction>
</comment>
<reference evidence="17" key="2">
    <citation type="submission" date="2019-09" db="UniProtKB">
        <authorList>
            <consortium name="WormBaseParasite"/>
        </authorList>
    </citation>
    <scope>IDENTIFICATION</scope>
</reference>
<dbReference type="Pfam" id="PF21174">
    <property type="entry name" value="Glce_b_sandwich"/>
    <property type="match status" value="1"/>
</dbReference>
<name>A0A183GRE7_HELPZ</name>
<evidence type="ECO:0000313" key="17">
    <source>
        <dbReference type="WBParaSite" id="HPBE_0002526701-mRNA-1"/>
    </source>
</evidence>
<evidence type="ECO:0000259" key="14">
    <source>
        <dbReference type="Pfam" id="PF21174"/>
    </source>
</evidence>
<comment type="pathway">
    <text evidence="3">Glycan metabolism; heparin biosynthesis.</text>
</comment>
<comment type="similarity">
    <text evidence="5">Belongs to the D-glucuronyl C5-epimerase family.</text>
</comment>
<protein>
    <recommendedName>
        <fullName evidence="6">heparosan-N-sulfate-glucuronate 5-epimerase</fullName>
        <ecNumber evidence="6">5.1.3.17</ecNumber>
    </recommendedName>
</protein>
<keyword evidence="9" id="KW-1133">Transmembrane helix</keyword>
<dbReference type="WBParaSite" id="HPBE_0002526701-mRNA-1">
    <property type="protein sequence ID" value="HPBE_0002526701-mRNA-1"/>
    <property type="gene ID" value="HPBE_0002526701"/>
</dbReference>
<dbReference type="EC" id="5.1.3.17" evidence="6"/>
<evidence type="ECO:0000256" key="7">
    <source>
        <dbReference type="ARBA" id="ARBA00022692"/>
    </source>
</evidence>
<evidence type="ECO:0000256" key="2">
    <source>
        <dbReference type="ARBA" id="ARBA00004606"/>
    </source>
</evidence>
<organism evidence="16 17">
    <name type="scientific">Heligmosomoides polygyrus</name>
    <name type="common">Parasitic roundworm</name>
    <dbReference type="NCBI Taxonomy" id="6339"/>
    <lineage>
        <taxon>Eukaryota</taxon>
        <taxon>Metazoa</taxon>
        <taxon>Ecdysozoa</taxon>
        <taxon>Nematoda</taxon>
        <taxon>Chromadorea</taxon>
        <taxon>Rhabditida</taxon>
        <taxon>Rhabditina</taxon>
        <taxon>Rhabditomorpha</taxon>
        <taxon>Strongyloidea</taxon>
        <taxon>Heligmosomidae</taxon>
        <taxon>Heligmosomoides</taxon>
    </lineage>
</organism>